<dbReference type="Proteomes" id="UP001642540">
    <property type="component" value="Unassembled WGS sequence"/>
</dbReference>
<keyword evidence="3" id="KW-1185">Reference proteome</keyword>
<dbReference type="EMBL" id="CAXLJM020000022">
    <property type="protein sequence ID" value="CAL8087815.1"/>
    <property type="molecule type" value="Genomic_DNA"/>
</dbReference>
<name>A0ABP1Q597_9HEXA</name>
<organism evidence="2 3">
    <name type="scientific">Orchesella dallaii</name>
    <dbReference type="NCBI Taxonomy" id="48710"/>
    <lineage>
        <taxon>Eukaryota</taxon>
        <taxon>Metazoa</taxon>
        <taxon>Ecdysozoa</taxon>
        <taxon>Arthropoda</taxon>
        <taxon>Hexapoda</taxon>
        <taxon>Collembola</taxon>
        <taxon>Entomobryomorpha</taxon>
        <taxon>Entomobryoidea</taxon>
        <taxon>Orchesellidae</taxon>
        <taxon>Orchesellinae</taxon>
        <taxon>Orchesella</taxon>
    </lineage>
</organism>
<evidence type="ECO:0000256" key="1">
    <source>
        <dbReference type="SAM" id="MobiDB-lite"/>
    </source>
</evidence>
<gene>
    <name evidence="2" type="ORF">ODALV1_LOCUS6858</name>
</gene>
<reference evidence="2 3" key="1">
    <citation type="submission" date="2024-08" db="EMBL/GenBank/DDBJ databases">
        <authorList>
            <person name="Cucini C."/>
            <person name="Frati F."/>
        </authorList>
    </citation>
    <scope>NUCLEOTIDE SEQUENCE [LARGE SCALE GENOMIC DNA]</scope>
</reference>
<sequence length="374" mass="41821">MSETTPTVKVDVVRKRLRMENEASCSSFPVSHSEAINRFAGQTKWDYPETADVYLESSGGFNESQQRFSHLEMTRHGSQHPQHDVTGSSTYCPSTSYQISEFRGCQPFPDAVKNGTSIPPIEPKLVLANNTVNNDQRPAADHDNDSYSDSASLDDEEEQDGSFITKQDFQEFIKEYRKDKAVTMGLLHQLVNLVEPLLCNSQSLLSPSFRCQEDSIPINTVSEIQDKVYCTVISDGETHELRLHPATIARLEAQKSKRGICNEVLMHLHPDVGYYNNLTVSGKSNRKSKDASDLRPLPLITKLFCIEVVNKLKPLDRSKFSSNDIYTEELKKYNVETVGQIGKSILDIRGKAGTGRRKNIQDATVLGEASSSPE</sequence>
<protein>
    <recommendedName>
        <fullName evidence="4">BEN domain-containing protein</fullName>
    </recommendedName>
</protein>
<proteinExistence type="predicted"/>
<comment type="caution">
    <text evidence="2">The sequence shown here is derived from an EMBL/GenBank/DDBJ whole genome shotgun (WGS) entry which is preliminary data.</text>
</comment>
<evidence type="ECO:0000313" key="3">
    <source>
        <dbReference type="Proteomes" id="UP001642540"/>
    </source>
</evidence>
<evidence type="ECO:0008006" key="4">
    <source>
        <dbReference type="Google" id="ProtNLM"/>
    </source>
</evidence>
<accession>A0ABP1Q597</accession>
<feature type="region of interest" description="Disordered" evidence="1">
    <location>
        <begin position="134"/>
        <end position="161"/>
    </location>
</feature>
<evidence type="ECO:0000313" key="2">
    <source>
        <dbReference type="EMBL" id="CAL8087815.1"/>
    </source>
</evidence>